<dbReference type="PROSITE" id="PS50893">
    <property type="entry name" value="ABC_TRANSPORTER_2"/>
    <property type="match status" value="1"/>
</dbReference>
<evidence type="ECO:0000313" key="11">
    <source>
        <dbReference type="Proteomes" id="UP000595636"/>
    </source>
</evidence>
<dbReference type="SUPFAM" id="SSF52540">
    <property type="entry name" value="P-loop containing nucleoside triphosphate hydrolases"/>
    <property type="match status" value="1"/>
</dbReference>
<evidence type="ECO:0000256" key="8">
    <source>
        <dbReference type="SAM" id="MobiDB-lite"/>
    </source>
</evidence>
<dbReference type="Pfam" id="PF08352">
    <property type="entry name" value="oligo_HPY"/>
    <property type="match status" value="1"/>
</dbReference>
<evidence type="ECO:0000313" key="10">
    <source>
        <dbReference type="EMBL" id="QQM45913.1"/>
    </source>
</evidence>
<dbReference type="RefSeq" id="WP_200400749.1">
    <property type="nucleotide sequence ID" value="NZ_CP066831.1"/>
</dbReference>
<keyword evidence="6 10" id="KW-0067">ATP-binding</keyword>
<evidence type="ECO:0000256" key="1">
    <source>
        <dbReference type="ARBA" id="ARBA00004202"/>
    </source>
</evidence>
<dbReference type="KEGG" id="slf:JEQ17_45200"/>
<accession>A0A7T7RGJ8</accession>
<keyword evidence="7" id="KW-0472">Membrane</keyword>
<proteinExistence type="inferred from homology"/>
<dbReference type="CDD" id="cd03257">
    <property type="entry name" value="ABC_NikE_OppD_transporters"/>
    <property type="match status" value="1"/>
</dbReference>
<evidence type="ECO:0000256" key="2">
    <source>
        <dbReference type="ARBA" id="ARBA00005417"/>
    </source>
</evidence>
<keyword evidence="4" id="KW-1003">Cell membrane</keyword>
<evidence type="ECO:0000259" key="9">
    <source>
        <dbReference type="PROSITE" id="PS50893"/>
    </source>
</evidence>
<protein>
    <submittedName>
        <fullName evidence="10">ABC transporter ATP-binding protein</fullName>
    </submittedName>
</protein>
<dbReference type="InterPro" id="IPR017871">
    <property type="entry name" value="ABC_transporter-like_CS"/>
</dbReference>
<sequence length="298" mass="31943">MAEDTPLLDVADLQIELITGQGVVRAVDGVTFTVRRGETVTLIGESGSGKSTTAMGVLRLLPEGLAVLSGSVRISGRDVVADPDAARAVRGRTVSLIPQDPMTALSPVHTIGRQLGDALRLRHPELSRTEARDKGVELLGRVRISEPETRWKAYPHQFSGGMLQRILIATALAAEPELLVADEPTSALDATVQASVLDLLMELQEHTGIGMLMITHDLGVARLVSDRIHVMKDGRFVESGSAEEIVERPTEPYTRELLAAVPRLGAWDEDEDSDRNGNGNGDGDGDGRIEPLVQGATK</sequence>
<keyword evidence="5" id="KW-0547">Nucleotide-binding</keyword>
<dbReference type="InterPro" id="IPR003439">
    <property type="entry name" value="ABC_transporter-like_ATP-bd"/>
</dbReference>
<evidence type="ECO:0000256" key="6">
    <source>
        <dbReference type="ARBA" id="ARBA00022840"/>
    </source>
</evidence>
<dbReference type="GO" id="GO:0016887">
    <property type="term" value="F:ATP hydrolysis activity"/>
    <property type="evidence" value="ECO:0007669"/>
    <property type="project" value="InterPro"/>
</dbReference>
<dbReference type="EMBL" id="CP066831">
    <property type="protein sequence ID" value="QQM45913.1"/>
    <property type="molecule type" value="Genomic_DNA"/>
</dbReference>
<evidence type="ECO:0000256" key="3">
    <source>
        <dbReference type="ARBA" id="ARBA00022448"/>
    </source>
</evidence>
<dbReference type="Pfam" id="PF00005">
    <property type="entry name" value="ABC_tran"/>
    <property type="match status" value="1"/>
</dbReference>
<dbReference type="SMART" id="SM00382">
    <property type="entry name" value="AAA"/>
    <property type="match status" value="1"/>
</dbReference>
<dbReference type="Gene3D" id="3.40.50.300">
    <property type="entry name" value="P-loop containing nucleotide triphosphate hydrolases"/>
    <property type="match status" value="1"/>
</dbReference>
<dbReference type="InterPro" id="IPR027417">
    <property type="entry name" value="P-loop_NTPase"/>
</dbReference>
<dbReference type="AlphaFoldDB" id="A0A7T7RGJ8"/>
<evidence type="ECO:0000256" key="4">
    <source>
        <dbReference type="ARBA" id="ARBA00022475"/>
    </source>
</evidence>
<evidence type="ECO:0000256" key="5">
    <source>
        <dbReference type="ARBA" id="ARBA00022741"/>
    </source>
</evidence>
<name>A0A7T7RGJ8_9ACTN</name>
<dbReference type="InterPro" id="IPR050388">
    <property type="entry name" value="ABC_Ni/Peptide_Import"/>
</dbReference>
<dbReference type="PANTHER" id="PTHR43297">
    <property type="entry name" value="OLIGOPEPTIDE TRANSPORT ATP-BINDING PROTEIN APPD"/>
    <property type="match status" value="1"/>
</dbReference>
<dbReference type="PROSITE" id="PS00211">
    <property type="entry name" value="ABC_TRANSPORTER_1"/>
    <property type="match status" value="1"/>
</dbReference>
<dbReference type="FunFam" id="3.40.50.300:FF:000016">
    <property type="entry name" value="Oligopeptide ABC transporter ATP-binding component"/>
    <property type="match status" value="1"/>
</dbReference>
<comment type="similarity">
    <text evidence="2">Belongs to the ABC transporter superfamily.</text>
</comment>
<comment type="subcellular location">
    <subcellularLocation>
        <location evidence="1">Cell membrane</location>
        <topology evidence="1">Peripheral membrane protein</topology>
    </subcellularLocation>
</comment>
<evidence type="ECO:0000256" key="7">
    <source>
        <dbReference type="ARBA" id="ARBA00023136"/>
    </source>
</evidence>
<dbReference type="GO" id="GO:0005524">
    <property type="term" value="F:ATP binding"/>
    <property type="evidence" value="ECO:0007669"/>
    <property type="project" value="UniProtKB-KW"/>
</dbReference>
<dbReference type="InterPro" id="IPR003593">
    <property type="entry name" value="AAA+_ATPase"/>
</dbReference>
<organism evidence="10 11">
    <name type="scientific">Streptomyces liliifuscus</name>
    <dbReference type="NCBI Taxonomy" id="2797636"/>
    <lineage>
        <taxon>Bacteria</taxon>
        <taxon>Bacillati</taxon>
        <taxon>Actinomycetota</taxon>
        <taxon>Actinomycetes</taxon>
        <taxon>Kitasatosporales</taxon>
        <taxon>Streptomycetaceae</taxon>
        <taxon>Streptomyces</taxon>
    </lineage>
</organism>
<reference evidence="10 11" key="1">
    <citation type="submission" date="2020-12" db="EMBL/GenBank/DDBJ databases">
        <title>A novel species.</title>
        <authorList>
            <person name="Li K."/>
        </authorList>
    </citation>
    <scope>NUCLEOTIDE SEQUENCE [LARGE SCALE GENOMIC DNA]</scope>
    <source>
        <strain evidence="10 11">ZYC-3</strain>
    </source>
</reference>
<keyword evidence="11" id="KW-1185">Reference proteome</keyword>
<feature type="domain" description="ABC transporter" evidence="9">
    <location>
        <begin position="8"/>
        <end position="258"/>
    </location>
</feature>
<keyword evidence="3" id="KW-0813">Transport</keyword>
<dbReference type="GO" id="GO:0005886">
    <property type="term" value="C:plasma membrane"/>
    <property type="evidence" value="ECO:0007669"/>
    <property type="project" value="UniProtKB-SubCell"/>
</dbReference>
<dbReference type="PANTHER" id="PTHR43297:SF2">
    <property type="entry name" value="DIPEPTIDE TRANSPORT ATP-BINDING PROTEIN DPPD"/>
    <property type="match status" value="1"/>
</dbReference>
<dbReference type="InterPro" id="IPR013563">
    <property type="entry name" value="Oligopep_ABC_C"/>
</dbReference>
<feature type="region of interest" description="Disordered" evidence="8">
    <location>
        <begin position="264"/>
        <end position="298"/>
    </location>
</feature>
<dbReference type="Proteomes" id="UP000595636">
    <property type="component" value="Chromosome"/>
</dbReference>
<gene>
    <name evidence="10" type="ORF">JEQ17_45200</name>
</gene>
<dbReference type="GO" id="GO:0015833">
    <property type="term" value="P:peptide transport"/>
    <property type="evidence" value="ECO:0007669"/>
    <property type="project" value="InterPro"/>
</dbReference>